<dbReference type="GO" id="GO:0006298">
    <property type="term" value="P:mismatch repair"/>
    <property type="evidence" value="ECO:0007669"/>
    <property type="project" value="InterPro"/>
</dbReference>
<evidence type="ECO:0000256" key="4">
    <source>
        <dbReference type="ARBA" id="ARBA00022801"/>
    </source>
</evidence>
<keyword evidence="3" id="KW-0227">DNA damage</keyword>
<keyword evidence="5" id="KW-0234">DNA repair</keyword>
<evidence type="ECO:0000313" key="7">
    <source>
        <dbReference type="EMBL" id="GGF15348.1"/>
    </source>
</evidence>
<dbReference type="Gene3D" id="3.40.960.10">
    <property type="entry name" value="VSR Endonuclease"/>
    <property type="match status" value="1"/>
</dbReference>
<evidence type="ECO:0000256" key="1">
    <source>
        <dbReference type="ARBA" id="ARBA00022722"/>
    </source>
</evidence>
<dbReference type="GO" id="GO:0016787">
    <property type="term" value="F:hydrolase activity"/>
    <property type="evidence" value="ECO:0007669"/>
    <property type="project" value="UniProtKB-KW"/>
</dbReference>
<keyword evidence="1" id="KW-0540">Nuclease</keyword>
<dbReference type="CDD" id="cd00221">
    <property type="entry name" value="Vsr"/>
    <property type="match status" value="1"/>
</dbReference>
<dbReference type="Pfam" id="PF03852">
    <property type="entry name" value="Vsr"/>
    <property type="match status" value="1"/>
</dbReference>
<dbReference type="GO" id="GO:0004519">
    <property type="term" value="F:endonuclease activity"/>
    <property type="evidence" value="ECO:0007669"/>
    <property type="project" value="UniProtKB-KW"/>
</dbReference>
<dbReference type="InterPro" id="IPR004603">
    <property type="entry name" value="DNA_mismatch_endonuc_vsr"/>
</dbReference>
<evidence type="ECO:0000256" key="3">
    <source>
        <dbReference type="ARBA" id="ARBA00022763"/>
    </source>
</evidence>
<keyword evidence="4" id="KW-0378">Hydrolase</keyword>
<evidence type="ECO:0008006" key="9">
    <source>
        <dbReference type="Google" id="ProtNLM"/>
    </source>
</evidence>
<organism evidence="7 8">
    <name type="scientific">Subtercola lobariae</name>
    <dbReference type="NCBI Taxonomy" id="1588641"/>
    <lineage>
        <taxon>Bacteria</taxon>
        <taxon>Bacillati</taxon>
        <taxon>Actinomycetota</taxon>
        <taxon>Actinomycetes</taxon>
        <taxon>Micrococcales</taxon>
        <taxon>Microbacteriaceae</taxon>
        <taxon>Subtercola</taxon>
    </lineage>
</organism>
<accession>A0A917B126</accession>
<dbReference type="InterPro" id="IPR011335">
    <property type="entry name" value="Restrct_endonuc-II-like"/>
</dbReference>
<dbReference type="EMBL" id="BMGP01000001">
    <property type="protein sequence ID" value="GGF15348.1"/>
    <property type="molecule type" value="Genomic_DNA"/>
</dbReference>
<reference evidence="7 8" key="1">
    <citation type="journal article" date="2014" name="Int. J. Syst. Evol. Microbiol.">
        <title>Complete genome sequence of Corynebacterium casei LMG S-19264T (=DSM 44701T), isolated from a smear-ripened cheese.</title>
        <authorList>
            <consortium name="US DOE Joint Genome Institute (JGI-PGF)"/>
            <person name="Walter F."/>
            <person name="Albersmeier A."/>
            <person name="Kalinowski J."/>
            <person name="Ruckert C."/>
        </authorList>
    </citation>
    <scope>NUCLEOTIDE SEQUENCE [LARGE SCALE GENOMIC DNA]</scope>
    <source>
        <strain evidence="7 8">CGMCC 1.12976</strain>
    </source>
</reference>
<keyword evidence="8" id="KW-1185">Reference proteome</keyword>
<evidence type="ECO:0000256" key="2">
    <source>
        <dbReference type="ARBA" id="ARBA00022759"/>
    </source>
</evidence>
<sequence length="123" mass="14470">MLGNKARNTKPELAVRRALHAEGFRYRVDIRPSLELRGRADIVFTKKKLAVYIDGCFWHGCPIHATIPKRNADYWIPKLERNVERDRETTFKLESLGWVVLRFWEHEDVYAIVHAIGINWAKL</sequence>
<name>A0A917B126_9MICO</name>
<evidence type="ECO:0000313" key="8">
    <source>
        <dbReference type="Proteomes" id="UP000598775"/>
    </source>
</evidence>
<gene>
    <name evidence="7" type="ORF">GCM10011399_06450</name>
</gene>
<dbReference type="SUPFAM" id="SSF52980">
    <property type="entry name" value="Restriction endonuclease-like"/>
    <property type="match status" value="1"/>
</dbReference>
<dbReference type="Proteomes" id="UP000598775">
    <property type="component" value="Unassembled WGS sequence"/>
</dbReference>
<comment type="caution">
    <text evidence="7">The sequence shown here is derived from an EMBL/GenBank/DDBJ whole genome shotgun (WGS) entry which is preliminary data.</text>
</comment>
<evidence type="ECO:0000256" key="6">
    <source>
        <dbReference type="ARBA" id="ARBA00029466"/>
    </source>
</evidence>
<evidence type="ECO:0000256" key="5">
    <source>
        <dbReference type="ARBA" id="ARBA00023204"/>
    </source>
</evidence>
<proteinExistence type="inferred from homology"/>
<comment type="similarity">
    <text evidence="6">Belongs to the Vsr family.</text>
</comment>
<dbReference type="NCBIfam" id="TIGR00632">
    <property type="entry name" value="vsr"/>
    <property type="match status" value="1"/>
</dbReference>
<protein>
    <recommendedName>
        <fullName evidence="9">Very short patch repair endonuclease</fullName>
    </recommendedName>
</protein>
<keyword evidence="2" id="KW-0255">Endonuclease</keyword>
<dbReference type="AlphaFoldDB" id="A0A917B126"/>